<evidence type="ECO:0000256" key="1">
    <source>
        <dbReference type="ARBA" id="ARBA00004651"/>
    </source>
</evidence>
<name>A0ABZ3C476_9ACTN</name>
<evidence type="ECO:0000256" key="3">
    <source>
        <dbReference type="ARBA" id="ARBA00022475"/>
    </source>
</evidence>
<evidence type="ECO:0000313" key="10">
    <source>
        <dbReference type="Proteomes" id="UP001434337"/>
    </source>
</evidence>
<dbReference type="PANTHER" id="PTHR43386">
    <property type="entry name" value="OLIGOPEPTIDE TRANSPORT SYSTEM PERMEASE PROTEIN APPC"/>
    <property type="match status" value="1"/>
</dbReference>
<accession>A0ABZ3C476</accession>
<comment type="subcellular location">
    <subcellularLocation>
        <location evidence="1 7">Cell membrane</location>
        <topology evidence="1 7">Multi-pass membrane protein</topology>
    </subcellularLocation>
</comment>
<evidence type="ECO:0000256" key="7">
    <source>
        <dbReference type="RuleBase" id="RU363032"/>
    </source>
</evidence>
<gene>
    <name evidence="9" type="ORF">PCC79_10360</name>
</gene>
<feature type="transmembrane region" description="Helical" evidence="7">
    <location>
        <begin position="273"/>
        <end position="297"/>
    </location>
</feature>
<dbReference type="Gene3D" id="1.10.3720.10">
    <property type="entry name" value="MetI-like"/>
    <property type="match status" value="1"/>
</dbReference>
<feature type="transmembrane region" description="Helical" evidence="7">
    <location>
        <begin position="44"/>
        <end position="65"/>
    </location>
</feature>
<dbReference type="Proteomes" id="UP001434337">
    <property type="component" value="Chromosome"/>
</dbReference>
<keyword evidence="2 7" id="KW-0813">Transport</keyword>
<dbReference type="InterPro" id="IPR050366">
    <property type="entry name" value="BP-dependent_transpt_permease"/>
</dbReference>
<keyword evidence="4 7" id="KW-0812">Transmembrane</keyword>
<dbReference type="CDD" id="cd06261">
    <property type="entry name" value="TM_PBP2"/>
    <property type="match status" value="1"/>
</dbReference>
<evidence type="ECO:0000256" key="4">
    <source>
        <dbReference type="ARBA" id="ARBA00022692"/>
    </source>
</evidence>
<evidence type="ECO:0000256" key="2">
    <source>
        <dbReference type="ARBA" id="ARBA00022448"/>
    </source>
</evidence>
<feature type="transmembrane region" description="Helical" evidence="7">
    <location>
        <begin position="107"/>
        <end position="131"/>
    </location>
</feature>
<keyword evidence="6 7" id="KW-0472">Membrane</keyword>
<sequence>MTTAPTIDGLRAETGEDAVPAVTRPAVRRPNRSFVHGLLTNRKATFGAGVVLLFIALALLAPVLAPGDPMRITGAIGEEPSAAHWLGTTAKGQDVLALTLHGARSSLFVGFTVGILATVLGVGVGLASAFFGKVVDEVLSLVTNVFLLVPSLPLLVILAAFLPPGLTTVILVLVLTGWAGSARVLRSQALSIKAKDFVAAAQVSGERPWRIMVAEILPNMASIVMGTLLGCVIGAIGAQAGLEFLGLGDISRVSWGTNLYWAGNEGALMTGAWWVFVPSGFAIAAVAFALAMINYAVDEVTNPRLRKVKHAGRTGRREEGRA</sequence>
<dbReference type="PROSITE" id="PS50928">
    <property type="entry name" value="ABC_TM1"/>
    <property type="match status" value="1"/>
</dbReference>
<feature type="transmembrane region" description="Helical" evidence="7">
    <location>
        <begin position="216"/>
        <end position="238"/>
    </location>
</feature>
<dbReference type="InterPro" id="IPR000515">
    <property type="entry name" value="MetI-like"/>
</dbReference>
<dbReference type="SUPFAM" id="SSF161098">
    <property type="entry name" value="MetI-like"/>
    <property type="match status" value="1"/>
</dbReference>
<evidence type="ECO:0000256" key="5">
    <source>
        <dbReference type="ARBA" id="ARBA00022989"/>
    </source>
</evidence>
<feature type="transmembrane region" description="Helical" evidence="7">
    <location>
        <begin position="138"/>
        <end position="162"/>
    </location>
</feature>
<dbReference type="InterPro" id="IPR025966">
    <property type="entry name" value="OppC_N"/>
</dbReference>
<protein>
    <submittedName>
        <fullName evidence="9">ABC transporter permease</fullName>
    </submittedName>
</protein>
<organism evidence="9 10">
    <name type="scientific">Propioniciclava soli</name>
    <dbReference type="NCBI Taxonomy" id="2775081"/>
    <lineage>
        <taxon>Bacteria</taxon>
        <taxon>Bacillati</taxon>
        <taxon>Actinomycetota</taxon>
        <taxon>Actinomycetes</taxon>
        <taxon>Propionibacteriales</taxon>
        <taxon>Propionibacteriaceae</taxon>
        <taxon>Propioniciclava</taxon>
    </lineage>
</organism>
<evidence type="ECO:0000313" key="9">
    <source>
        <dbReference type="EMBL" id="WZW97318.1"/>
    </source>
</evidence>
<dbReference type="Pfam" id="PF12911">
    <property type="entry name" value="OppC_N"/>
    <property type="match status" value="1"/>
</dbReference>
<comment type="similarity">
    <text evidence="7">Belongs to the binding-protein-dependent transport system permease family.</text>
</comment>
<dbReference type="RefSeq" id="WP_342371782.1">
    <property type="nucleotide sequence ID" value="NZ_CP115965.1"/>
</dbReference>
<evidence type="ECO:0000256" key="6">
    <source>
        <dbReference type="ARBA" id="ARBA00023136"/>
    </source>
</evidence>
<keyword evidence="3" id="KW-1003">Cell membrane</keyword>
<reference evidence="9 10" key="1">
    <citation type="journal article" date="2023" name="Environ Microbiome">
        <title>A coral-associated actinobacterium mitigates coral bleaching under heat stress.</title>
        <authorList>
            <person name="Li J."/>
            <person name="Zou Y."/>
            <person name="Li Q."/>
            <person name="Zhang J."/>
            <person name="Bourne D.G."/>
            <person name="Lyu Y."/>
            <person name="Liu C."/>
            <person name="Zhang S."/>
        </authorList>
    </citation>
    <scope>NUCLEOTIDE SEQUENCE [LARGE SCALE GENOMIC DNA]</scope>
    <source>
        <strain evidence="9 10">SCSIO 13291</strain>
    </source>
</reference>
<dbReference type="InterPro" id="IPR035906">
    <property type="entry name" value="MetI-like_sf"/>
</dbReference>
<evidence type="ECO:0000259" key="8">
    <source>
        <dbReference type="PROSITE" id="PS50928"/>
    </source>
</evidence>
<keyword evidence="10" id="KW-1185">Reference proteome</keyword>
<feature type="domain" description="ABC transmembrane type-1" evidence="8">
    <location>
        <begin position="103"/>
        <end position="294"/>
    </location>
</feature>
<dbReference type="EMBL" id="CP115965">
    <property type="protein sequence ID" value="WZW97318.1"/>
    <property type="molecule type" value="Genomic_DNA"/>
</dbReference>
<dbReference type="Pfam" id="PF00528">
    <property type="entry name" value="BPD_transp_1"/>
    <property type="match status" value="1"/>
</dbReference>
<dbReference type="PANTHER" id="PTHR43386:SF1">
    <property type="entry name" value="D,D-DIPEPTIDE TRANSPORT SYSTEM PERMEASE PROTEIN DDPC-RELATED"/>
    <property type="match status" value="1"/>
</dbReference>
<keyword evidence="5 7" id="KW-1133">Transmembrane helix</keyword>
<feature type="transmembrane region" description="Helical" evidence="7">
    <location>
        <begin position="168"/>
        <end position="185"/>
    </location>
</feature>
<proteinExistence type="inferred from homology"/>